<dbReference type="AlphaFoldDB" id="A0A0N7LRQ1"/>
<reference evidence="5 6" key="1">
    <citation type="submission" date="2015-09" db="EMBL/GenBank/DDBJ databases">
        <authorList>
            <consortium name="Swine Surveillance"/>
        </authorList>
    </citation>
    <scope>NUCLEOTIDE SEQUENCE [LARGE SCALE GENOMIC DNA]</scope>
    <source>
        <strain evidence="5 6">CECT 7688</strain>
    </source>
</reference>
<keyword evidence="6" id="KW-1185">Reference proteome</keyword>
<keyword evidence="4" id="KW-1015">Disulfide bond</keyword>
<evidence type="ECO:0000313" key="6">
    <source>
        <dbReference type="Proteomes" id="UP000054823"/>
    </source>
</evidence>
<dbReference type="Proteomes" id="UP000054823">
    <property type="component" value="Unassembled WGS sequence"/>
</dbReference>
<evidence type="ECO:0000256" key="1">
    <source>
        <dbReference type="ARBA" id="ARBA00010996"/>
    </source>
</evidence>
<dbReference type="GO" id="GO:0046872">
    <property type="term" value="F:metal ion binding"/>
    <property type="evidence" value="ECO:0007669"/>
    <property type="project" value="UniProtKB-KW"/>
</dbReference>
<dbReference type="STRING" id="321267.SHM7688_00881"/>
<gene>
    <name evidence="5" type="ORF">SHM7688_00881</name>
</gene>
<feature type="binding site" evidence="3">
    <location>
        <position position="85"/>
    </location>
    <ligand>
        <name>Cu cation</name>
        <dbReference type="ChEBI" id="CHEBI:23378"/>
    </ligand>
</feature>
<feature type="disulfide bond" description="Redox-active" evidence="4">
    <location>
        <begin position="81"/>
        <end position="85"/>
    </location>
</feature>
<dbReference type="CDD" id="cd02968">
    <property type="entry name" value="SCO"/>
    <property type="match status" value="1"/>
</dbReference>
<evidence type="ECO:0000256" key="3">
    <source>
        <dbReference type="PIRSR" id="PIRSR603782-1"/>
    </source>
</evidence>
<dbReference type="SUPFAM" id="SSF52833">
    <property type="entry name" value="Thioredoxin-like"/>
    <property type="match status" value="1"/>
</dbReference>
<dbReference type="RefSeq" id="WP_058238747.1">
    <property type="nucleotide sequence ID" value="NZ_CYPW01000006.1"/>
</dbReference>
<accession>A0A0N7LRQ1</accession>
<sequence length="209" mass="23100">MVRMVAAVAAFVAVLALAAMWFVGRETGGGDQFAQCRTSQVAGGTSAIGGAFELVHEDGQTVTDKDVLTEPSLIYFGYTYCPDVCPLDATRNAEAVEILEGKGDLVTPVFITIDPERDTPEVMKEFTDYLHPRMIGLSGSAEQIKAASQAYRTYYKKQAPEDGDEDYYLVDHSTFTYLTLPEHGFVEYFRRDISAEDMAQRVGCFVENM</sequence>
<feature type="binding site" evidence="3">
    <location>
        <position position="81"/>
    </location>
    <ligand>
        <name>Cu cation</name>
        <dbReference type="ChEBI" id="CHEBI:23378"/>
    </ligand>
</feature>
<organism evidence="5 6">
    <name type="scientific">Shimia marina</name>
    <dbReference type="NCBI Taxonomy" id="321267"/>
    <lineage>
        <taxon>Bacteria</taxon>
        <taxon>Pseudomonadati</taxon>
        <taxon>Pseudomonadota</taxon>
        <taxon>Alphaproteobacteria</taxon>
        <taxon>Rhodobacterales</taxon>
        <taxon>Roseobacteraceae</taxon>
    </lineage>
</organism>
<dbReference type="PANTHER" id="PTHR12151">
    <property type="entry name" value="ELECTRON TRANSPORT PROTIN SCO1/SENC FAMILY MEMBER"/>
    <property type="match status" value="1"/>
</dbReference>
<comment type="similarity">
    <text evidence="1">Belongs to the SCO1/2 family.</text>
</comment>
<keyword evidence="3" id="KW-0479">Metal-binding</keyword>
<evidence type="ECO:0000256" key="2">
    <source>
        <dbReference type="ARBA" id="ARBA00023008"/>
    </source>
</evidence>
<feature type="binding site" evidence="3">
    <location>
        <position position="172"/>
    </location>
    <ligand>
        <name>Cu cation</name>
        <dbReference type="ChEBI" id="CHEBI:23378"/>
    </ligand>
</feature>
<dbReference type="InterPro" id="IPR003782">
    <property type="entry name" value="SCO1/SenC"/>
</dbReference>
<keyword evidence="2 3" id="KW-0186">Copper</keyword>
<protein>
    <submittedName>
        <fullName evidence="5">SCO1/SenC</fullName>
    </submittedName>
</protein>
<dbReference type="OrthoDB" id="9790194at2"/>
<dbReference type="InterPro" id="IPR036249">
    <property type="entry name" value="Thioredoxin-like_sf"/>
</dbReference>
<evidence type="ECO:0000313" key="5">
    <source>
        <dbReference type="EMBL" id="CUH51444.1"/>
    </source>
</evidence>
<dbReference type="PANTHER" id="PTHR12151:SF25">
    <property type="entry name" value="LINALOOL DEHYDRATASE_ISOMERASE DOMAIN-CONTAINING PROTEIN"/>
    <property type="match status" value="1"/>
</dbReference>
<evidence type="ECO:0000256" key="4">
    <source>
        <dbReference type="PIRSR" id="PIRSR603782-2"/>
    </source>
</evidence>
<name>A0A0N7LRQ1_9RHOB</name>
<dbReference type="Gene3D" id="3.40.30.10">
    <property type="entry name" value="Glutaredoxin"/>
    <property type="match status" value="1"/>
</dbReference>
<dbReference type="EMBL" id="CYPW01000006">
    <property type="protein sequence ID" value="CUH51444.1"/>
    <property type="molecule type" value="Genomic_DNA"/>
</dbReference>
<dbReference type="Pfam" id="PF02630">
    <property type="entry name" value="SCO1-SenC"/>
    <property type="match status" value="1"/>
</dbReference>
<dbReference type="FunFam" id="3.40.30.10:FF:000013">
    <property type="entry name" value="Blast:Protein SCO1 homolog, mitochondrial"/>
    <property type="match status" value="1"/>
</dbReference>
<proteinExistence type="inferred from homology"/>